<evidence type="ECO:0000313" key="2">
    <source>
        <dbReference type="Proteomes" id="UP001139981"/>
    </source>
</evidence>
<name>A0ACC1M739_9FUNG</name>
<comment type="caution">
    <text evidence="1">The sequence shown here is derived from an EMBL/GenBank/DDBJ whole genome shotgun (WGS) entry which is preliminary data.</text>
</comment>
<evidence type="ECO:0000313" key="1">
    <source>
        <dbReference type="EMBL" id="KAJ2897991.1"/>
    </source>
</evidence>
<gene>
    <name evidence="1" type="ORF">IWW38_001542</name>
</gene>
<organism evidence="1 2">
    <name type="scientific">Coemansia aciculifera</name>
    <dbReference type="NCBI Taxonomy" id="417176"/>
    <lineage>
        <taxon>Eukaryota</taxon>
        <taxon>Fungi</taxon>
        <taxon>Fungi incertae sedis</taxon>
        <taxon>Zoopagomycota</taxon>
        <taxon>Kickxellomycotina</taxon>
        <taxon>Kickxellomycetes</taxon>
        <taxon>Kickxellales</taxon>
        <taxon>Kickxellaceae</taxon>
        <taxon>Coemansia</taxon>
    </lineage>
</organism>
<protein>
    <submittedName>
        <fullName evidence="1">Uncharacterized protein</fullName>
    </submittedName>
</protein>
<keyword evidence="2" id="KW-1185">Reference proteome</keyword>
<proteinExistence type="predicted"/>
<accession>A0ACC1M739</accession>
<sequence length="527" mass="55718">MAEFGEVADMLDLHAKHVCYVMFYDSRCAANVVSALKSNFYIDGERIEVMESRHRPDAFERSPQKTDFQATLLVSLVGASRGFDQSDRVLFERHGEVCRFYPFYNSETEWVVEYYDSRDAKEATLNCHGQSACGGKMYTTVLWDDSAPRLELGPPPQSSVRALRVEAGSDSAAGTRHGGARSGSTSRAYDRAEQRGGGSSMSLAREPFRQAEDASGRAKELPSMPLRSSTLPTSRTVPVAQLQQPASAPIPTVSSSSSSSIMVPGTRKRPSAATWMESAAKQEATEKPKPASSIDSVISRFAKDPNVMQVAREILLKQGELGIRPPATVKASSAPRLEAASTSGPVSAASAASALNQLVSRGPSAAASMAAAAAVPRLDSQSTMVADISPLIPSKNMASTMQGLLDNPPSEFDLADSANAAASAVHHNRSFAGPVEYISSEFREMEVASSRSGAATGTAVDTSSGGSSSVGMPSTLPKQNYALDQQQQPQQQQEFGNHGAGLNHLLGILAQVQKSAAASAAAAGPKK</sequence>
<reference evidence="1" key="1">
    <citation type="submission" date="2022-07" db="EMBL/GenBank/DDBJ databases">
        <title>Phylogenomic reconstructions and comparative analyses of Kickxellomycotina fungi.</title>
        <authorList>
            <person name="Reynolds N.K."/>
            <person name="Stajich J.E."/>
            <person name="Barry K."/>
            <person name="Grigoriev I.V."/>
            <person name="Crous P."/>
            <person name="Smith M.E."/>
        </authorList>
    </citation>
    <scope>NUCLEOTIDE SEQUENCE</scope>
    <source>
        <strain evidence="1">CBS 190363</strain>
    </source>
</reference>
<dbReference type="EMBL" id="JANBVB010000084">
    <property type="protein sequence ID" value="KAJ2897991.1"/>
    <property type="molecule type" value="Genomic_DNA"/>
</dbReference>
<dbReference type="Proteomes" id="UP001139981">
    <property type="component" value="Unassembled WGS sequence"/>
</dbReference>